<dbReference type="Proteomes" id="UP000238949">
    <property type="component" value="Unassembled WGS sequence"/>
</dbReference>
<protein>
    <submittedName>
        <fullName evidence="1">Pilus assembly protein PilP</fullName>
    </submittedName>
</protein>
<accession>A0A2S9V5U3</accession>
<dbReference type="AlphaFoldDB" id="A0A2S9V5U3"/>
<name>A0A2S9V5U3_9ALTE</name>
<dbReference type="RefSeq" id="WP_105936215.1">
    <property type="nucleotide sequence ID" value="NZ_PVNP01000198.1"/>
</dbReference>
<gene>
    <name evidence="1" type="ORF">C6Y40_20270</name>
</gene>
<dbReference type="InterPro" id="IPR007446">
    <property type="entry name" value="PilP"/>
</dbReference>
<evidence type="ECO:0000313" key="2">
    <source>
        <dbReference type="Proteomes" id="UP000238949"/>
    </source>
</evidence>
<proteinExistence type="predicted"/>
<reference evidence="2" key="1">
    <citation type="journal article" date="2020" name="Int. J. Syst. Evol. Microbiol.">
        <title>Alteromonas alba sp. nov., a marine bacterium isolated from the seawater of the West Pacific Ocean.</title>
        <authorList>
            <person name="Sun C."/>
            <person name="Wu Y.-H."/>
            <person name="Xamxidin M."/>
            <person name="Cheng H."/>
            <person name="Xu X.-W."/>
        </authorList>
    </citation>
    <scope>NUCLEOTIDE SEQUENCE [LARGE SCALE GENOMIC DNA]</scope>
    <source>
        <strain evidence="2">190</strain>
    </source>
</reference>
<keyword evidence="2" id="KW-1185">Reference proteome</keyword>
<dbReference type="OrthoDB" id="5296580at2"/>
<sequence>MSQFARLLGIAMVALTATGCAPHIDDLVAYTNDVKQNTKPSIEPYPEFEQKPVFVYDAQGFRSPFVRPKASRAPVVAQVKANCSQPDANRTREPLEAYGIDALSLTGSFRSNGDTWVLFKTNDGGLYQAKKGSRLGLFFGQIISIGKDEVTIEELVPDGTGCWQKKETTLTMKS</sequence>
<dbReference type="PIRSF" id="PIRSF016481">
    <property type="entry name" value="Pilus_assembly_PilP"/>
    <property type="match status" value="1"/>
</dbReference>
<dbReference type="EMBL" id="PVNP01000198">
    <property type="protein sequence ID" value="PRO71829.1"/>
    <property type="molecule type" value="Genomic_DNA"/>
</dbReference>
<dbReference type="Gene3D" id="2.30.30.830">
    <property type="match status" value="1"/>
</dbReference>
<dbReference type="Pfam" id="PF04351">
    <property type="entry name" value="PilP"/>
    <property type="match status" value="1"/>
</dbReference>
<organism evidence="1 2">
    <name type="scientific">Alteromonas alba</name>
    <dbReference type="NCBI Taxonomy" id="2079529"/>
    <lineage>
        <taxon>Bacteria</taxon>
        <taxon>Pseudomonadati</taxon>
        <taxon>Pseudomonadota</taxon>
        <taxon>Gammaproteobacteria</taxon>
        <taxon>Alteromonadales</taxon>
        <taxon>Alteromonadaceae</taxon>
        <taxon>Alteromonas/Salinimonas group</taxon>
        <taxon>Alteromonas</taxon>
    </lineage>
</organism>
<comment type="caution">
    <text evidence="1">The sequence shown here is derived from an EMBL/GenBank/DDBJ whole genome shotgun (WGS) entry which is preliminary data.</text>
</comment>
<dbReference type="PROSITE" id="PS51257">
    <property type="entry name" value="PROKAR_LIPOPROTEIN"/>
    <property type="match status" value="1"/>
</dbReference>
<evidence type="ECO:0000313" key="1">
    <source>
        <dbReference type="EMBL" id="PRO71829.1"/>
    </source>
</evidence>